<proteinExistence type="predicted"/>
<accession>A0AA88W5Q3</accession>
<evidence type="ECO:0000313" key="2">
    <source>
        <dbReference type="Proteomes" id="UP001188597"/>
    </source>
</evidence>
<gene>
    <name evidence="1" type="ORF">RJ639_047214</name>
</gene>
<dbReference type="Gene3D" id="2.130.10.10">
    <property type="entry name" value="YVTN repeat-like/Quinoprotein amine dehydrogenase"/>
    <property type="match status" value="1"/>
</dbReference>
<reference evidence="1" key="1">
    <citation type="submission" date="2022-12" db="EMBL/GenBank/DDBJ databases">
        <title>Draft genome assemblies for two species of Escallonia (Escalloniales).</title>
        <authorList>
            <person name="Chanderbali A."/>
            <person name="Dervinis C."/>
            <person name="Anghel I."/>
            <person name="Soltis D."/>
            <person name="Soltis P."/>
            <person name="Zapata F."/>
        </authorList>
    </citation>
    <scope>NUCLEOTIDE SEQUENCE</scope>
    <source>
        <strain evidence="1">UCBG64.0493</strain>
        <tissue evidence="1">Leaf</tissue>
    </source>
</reference>
<dbReference type="InterPro" id="IPR015943">
    <property type="entry name" value="WD40/YVTN_repeat-like_dom_sf"/>
</dbReference>
<dbReference type="SUPFAM" id="SSF50978">
    <property type="entry name" value="WD40 repeat-like"/>
    <property type="match status" value="1"/>
</dbReference>
<dbReference type="EMBL" id="JAVXUP010000763">
    <property type="protein sequence ID" value="KAK3021372.1"/>
    <property type="molecule type" value="Genomic_DNA"/>
</dbReference>
<dbReference type="AlphaFoldDB" id="A0AA88W5Q3"/>
<name>A0AA88W5Q3_9ASTE</name>
<evidence type="ECO:0000313" key="1">
    <source>
        <dbReference type="EMBL" id="KAK3021372.1"/>
    </source>
</evidence>
<protein>
    <submittedName>
        <fullName evidence="1">Uncharacterized protein</fullName>
    </submittedName>
</protein>
<comment type="caution">
    <text evidence="1">The sequence shown here is derived from an EMBL/GenBank/DDBJ whole genome shotgun (WGS) entry which is preliminary data.</text>
</comment>
<dbReference type="Proteomes" id="UP001188597">
    <property type="component" value="Unassembled WGS sequence"/>
</dbReference>
<keyword evidence="2" id="KW-1185">Reference proteome</keyword>
<organism evidence="1 2">
    <name type="scientific">Escallonia herrerae</name>
    <dbReference type="NCBI Taxonomy" id="1293975"/>
    <lineage>
        <taxon>Eukaryota</taxon>
        <taxon>Viridiplantae</taxon>
        <taxon>Streptophyta</taxon>
        <taxon>Embryophyta</taxon>
        <taxon>Tracheophyta</taxon>
        <taxon>Spermatophyta</taxon>
        <taxon>Magnoliopsida</taxon>
        <taxon>eudicotyledons</taxon>
        <taxon>Gunneridae</taxon>
        <taxon>Pentapetalae</taxon>
        <taxon>asterids</taxon>
        <taxon>campanulids</taxon>
        <taxon>Escalloniales</taxon>
        <taxon>Escalloniaceae</taxon>
        <taxon>Escallonia</taxon>
    </lineage>
</organism>
<sequence>MRHLYLGNWYPIWSRTNKEIYEEKDWRCRGIHALTISRTEYVYTGSGRLHPILYNGQKIVVTVLGVCNRILCSESWDGTIRLWCLSDQSPLTVLGEDTPGIVTYILSIAADRHALVVAHENGCLEVNMGSPCAFDLNASSSRCNFFCQHGGKMAFYGGWDKTVVVQEEVVTQSDIRTTGEKKSPEQVRDSNFKSWKGTPVEKRCTNGLKIISESHKKLNQALAILMNGPVNHFLASKPHQSIINVKDTPRATGPGLKSSSTMISLANMGTAYPPTHPIVLIEIMALKITFSFKMGSPRITAIAAQSHTALIGTLCFG</sequence>
<dbReference type="InterPro" id="IPR036322">
    <property type="entry name" value="WD40_repeat_dom_sf"/>
</dbReference>